<gene>
    <name evidence="2" type="ORF">ANANG_G00007350</name>
</gene>
<comment type="caution">
    <text evidence="2">The sequence shown here is derived from an EMBL/GenBank/DDBJ whole genome shotgun (WGS) entry which is preliminary data.</text>
</comment>
<dbReference type="EMBL" id="JAFIRN010000001">
    <property type="protein sequence ID" value="KAG5856378.1"/>
    <property type="molecule type" value="Genomic_DNA"/>
</dbReference>
<sequence length="80" mass="9007">MTVYTSDGSYRTPVTWASPPVTPTASSLTIPPPRRLWPTPTPSSSLYCEPGSGLPYLRHAADWLWRSRDNRWGWGSDMAR</sequence>
<evidence type="ECO:0000313" key="2">
    <source>
        <dbReference type="EMBL" id="KAG5856378.1"/>
    </source>
</evidence>
<proteinExistence type="predicted"/>
<keyword evidence="3" id="KW-1185">Reference proteome</keyword>
<evidence type="ECO:0000313" key="3">
    <source>
        <dbReference type="Proteomes" id="UP001044222"/>
    </source>
</evidence>
<evidence type="ECO:0000256" key="1">
    <source>
        <dbReference type="SAM" id="MobiDB-lite"/>
    </source>
</evidence>
<dbReference type="AlphaFoldDB" id="A0A9D3S6A4"/>
<organism evidence="2 3">
    <name type="scientific">Anguilla anguilla</name>
    <name type="common">European freshwater eel</name>
    <name type="synonym">Muraena anguilla</name>
    <dbReference type="NCBI Taxonomy" id="7936"/>
    <lineage>
        <taxon>Eukaryota</taxon>
        <taxon>Metazoa</taxon>
        <taxon>Chordata</taxon>
        <taxon>Craniata</taxon>
        <taxon>Vertebrata</taxon>
        <taxon>Euteleostomi</taxon>
        <taxon>Actinopterygii</taxon>
        <taxon>Neopterygii</taxon>
        <taxon>Teleostei</taxon>
        <taxon>Anguilliformes</taxon>
        <taxon>Anguillidae</taxon>
        <taxon>Anguilla</taxon>
    </lineage>
</organism>
<name>A0A9D3S6A4_ANGAN</name>
<reference evidence="2" key="1">
    <citation type="submission" date="2021-01" db="EMBL/GenBank/DDBJ databases">
        <title>A chromosome-scale assembly of European eel, Anguilla anguilla.</title>
        <authorList>
            <person name="Henkel C."/>
            <person name="Jong-Raadsen S.A."/>
            <person name="Dufour S."/>
            <person name="Weltzien F.-A."/>
            <person name="Palstra A.P."/>
            <person name="Pelster B."/>
            <person name="Spaink H.P."/>
            <person name="Van Den Thillart G.E."/>
            <person name="Jansen H."/>
            <person name="Zahm M."/>
            <person name="Klopp C."/>
            <person name="Cedric C."/>
            <person name="Louis A."/>
            <person name="Berthelot C."/>
            <person name="Parey E."/>
            <person name="Roest Crollius H."/>
            <person name="Montfort J."/>
            <person name="Robinson-Rechavi M."/>
            <person name="Bucao C."/>
            <person name="Bouchez O."/>
            <person name="Gislard M."/>
            <person name="Lluch J."/>
            <person name="Milhes M."/>
            <person name="Lampietro C."/>
            <person name="Lopez Roques C."/>
            <person name="Donnadieu C."/>
            <person name="Braasch I."/>
            <person name="Desvignes T."/>
            <person name="Postlethwait J."/>
            <person name="Bobe J."/>
            <person name="Guiguen Y."/>
            <person name="Dirks R."/>
        </authorList>
    </citation>
    <scope>NUCLEOTIDE SEQUENCE</scope>
    <source>
        <strain evidence="2">Tag_6206</strain>
        <tissue evidence="2">Liver</tissue>
    </source>
</reference>
<accession>A0A9D3S6A4</accession>
<dbReference type="Proteomes" id="UP001044222">
    <property type="component" value="Unassembled WGS sequence"/>
</dbReference>
<protein>
    <submittedName>
        <fullName evidence="2">Uncharacterized protein</fullName>
    </submittedName>
</protein>
<feature type="region of interest" description="Disordered" evidence="1">
    <location>
        <begin position="1"/>
        <end position="34"/>
    </location>
</feature>